<dbReference type="HOGENOM" id="CLU_009301_11_4_9"/>
<dbReference type="GO" id="GO:0044781">
    <property type="term" value="P:bacterial-type flagellum organization"/>
    <property type="evidence" value="ECO:0007669"/>
    <property type="project" value="UniProtKB-UniRule"/>
</dbReference>
<dbReference type="InterPro" id="IPR047040">
    <property type="entry name" value="FlhF__GTPase_dom"/>
</dbReference>
<evidence type="ECO:0000256" key="12">
    <source>
        <dbReference type="ARBA" id="ARBA00025337"/>
    </source>
</evidence>
<dbReference type="SUPFAM" id="SSF52540">
    <property type="entry name" value="P-loop containing nucleoside triphosphate hydrolases"/>
    <property type="match status" value="1"/>
</dbReference>
<evidence type="ECO:0000256" key="2">
    <source>
        <dbReference type="ARBA" id="ARBA00008531"/>
    </source>
</evidence>
<evidence type="ECO:0000259" key="16">
    <source>
        <dbReference type="SMART" id="SM00962"/>
    </source>
</evidence>
<proteinExistence type="inferred from homology"/>
<dbReference type="Pfam" id="PF00448">
    <property type="entry name" value="SRP54"/>
    <property type="match status" value="1"/>
</dbReference>
<evidence type="ECO:0000256" key="14">
    <source>
        <dbReference type="SAM" id="Coils"/>
    </source>
</evidence>
<name>G8LVF8_ACECE</name>
<dbReference type="GO" id="GO:0006614">
    <property type="term" value="P:SRP-dependent cotranslational protein targeting to membrane"/>
    <property type="evidence" value="ECO:0007669"/>
    <property type="project" value="UniProtKB-UniRule"/>
</dbReference>
<dbReference type="CDD" id="cd17873">
    <property type="entry name" value="FlhF"/>
    <property type="match status" value="1"/>
</dbReference>
<dbReference type="NCBIfam" id="TIGR03499">
    <property type="entry name" value="FlhF"/>
    <property type="match status" value="1"/>
</dbReference>
<dbReference type="InterPro" id="IPR003593">
    <property type="entry name" value="AAA+_ATPase"/>
</dbReference>
<dbReference type="AlphaFoldDB" id="G8LVF8"/>
<keyword evidence="4" id="KW-0813">Transport</keyword>
<dbReference type="OrthoDB" id="9778554at2"/>
<evidence type="ECO:0000256" key="13">
    <source>
        <dbReference type="NCBIfam" id="TIGR03499"/>
    </source>
</evidence>
<dbReference type="STRING" id="720554.Clocl_1945"/>
<evidence type="ECO:0000259" key="15">
    <source>
        <dbReference type="SMART" id="SM00382"/>
    </source>
</evidence>
<dbReference type="InterPro" id="IPR020006">
    <property type="entry name" value="FlhF"/>
</dbReference>
<keyword evidence="6" id="KW-0547">Nucleotide-binding</keyword>
<sequence>MKIRRYVGKDTQEAMWKVKMDLGSEAVILNTRKIKQKGLFKMFSKPMVEVLAAVDEFYSQKVKTEPVKSEVAFSVNSKTKEFDNKLIEKEEKLALLENKVNSMENVLQKIYEQVSQDSAKPSPKEMKPEETEKLKAIELFYNNLVRNEVDGRIAKQLMDAIQNKVPDTSNINDVGTILYKLISGLLGKPQTLKLREDGKPTVVIFVGPTGVGKTTTLAKIAADYSLNHKKKVGLITADTYRIAAVEQLKTYGEILGIPVEVIYSINEIHDAMDKYKDKDIILIDTAGRSHRNKTQFDELKMLVEASSADEIFLVLSTTTGMRNCREILASYSFLKDYKLIFTKLDETPSLGIILNARRLTNKNLSYVTVGQSVPDDIEVANVDKIAKKLIGSIS</sequence>
<keyword evidence="7" id="KW-1005">Bacterial flagellum biogenesis</keyword>
<evidence type="ECO:0000256" key="4">
    <source>
        <dbReference type="ARBA" id="ARBA00022448"/>
    </source>
</evidence>
<dbReference type="RefSeq" id="WP_014255128.1">
    <property type="nucleotide sequence ID" value="NC_016627.1"/>
</dbReference>
<dbReference type="Gene3D" id="1.20.120.1380">
    <property type="entry name" value="Flagellar FlhF biosynthesis protein, N domain"/>
    <property type="match status" value="1"/>
</dbReference>
<feature type="domain" description="AAA+ ATPase" evidence="15">
    <location>
        <begin position="199"/>
        <end position="345"/>
    </location>
</feature>
<dbReference type="PANTHER" id="PTHR43134">
    <property type="entry name" value="SIGNAL RECOGNITION PARTICLE RECEPTOR SUBUNIT ALPHA"/>
    <property type="match status" value="1"/>
</dbReference>
<keyword evidence="9" id="KW-0342">GTP-binding</keyword>
<keyword evidence="8" id="KW-0653">Protein transport</keyword>
<dbReference type="Proteomes" id="UP000005435">
    <property type="component" value="Chromosome"/>
</dbReference>
<dbReference type="PANTHER" id="PTHR43134:SF3">
    <property type="entry name" value="FLAGELLAR BIOSYNTHESIS PROTEIN FLHF"/>
    <property type="match status" value="1"/>
</dbReference>
<dbReference type="GO" id="GO:0015031">
    <property type="term" value="P:protein transport"/>
    <property type="evidence" value="ECO:0007669"/>
    <property type="project" value="UniProtKB-KW"/>
</dbReference>
<evidence type="ECO:0000256" key="11">
    <source>
        <dbReference type="ARBA" id="ARBA00023225"/>
    </source>
</evidence>
<evidence type="ECO:0000256" key="3">
    <source>
        <dbReference type="ARBA" id="ARBA00014919"/>
    </source>
</evidence>
<comment type="similarity">
    <text evidence="2">Belongs to the GTP-binding SRP family.</text>
</comment>
<dbReference type="GO" id="GO:0005047">
    <property type="term" value="F:signal recognition particle binding"/>
    <property type="evidence" value="ECO:0007669"/>
    <property type="project" value="TreeGrafter"/>
</dbReference>
<dbReference type="eggNOG" id="COG1419">
    <property type="taxonomic scope" value="Bacteria"/>
</dbReference>
<reference evidence="17 18" key="2">
    <citation type="journal article" date="2012" name="Stand. Genomic Sci.">
        <title>Complete Genome Sequence of Clostridium clariflavum DSM 19732.</title>
        <authorList>
            <person name="Izquierdo J.A."/>
            <person name="Goodwin L."/>
            <person name="Davenport K.W."/>
            <person name="Teshima H."/>
            <person name="Bruce D."/>
            <person name="Detter C."/>
            <person name="Tapia R."/>
            <person name="Han S."/>
            <person name="Land M."/>
            <person name="Hauser L."/>
            <person name="Jeffries C.D."/>
            <person name="Han J."/>
            <person name="Pitluck S."/>
            <person name="Nolan M."/>
            <person name="Chen A."/>
            <person name="Huntemann M."/>
            <person name="Mavromatis K."/>
            <person name="Mikhailova N."/>
            <person name="Liolios K."/>
            <person name="Woyke T."/>
            <person name="Lynd L.R."/>
        </authorList>
    </citation>
    <scope>NUCLEOTIDE SEQUENCE [LARGE SCALE GENOMIC DNA]</scope>
    <source>
        <strain evidence="18">DSM 19732 / NBRC 101661 / EBR45</strain>
    </source>
</reference>
<protein>
    <recommendedName>
        <fullName evidence="3 13">Flagellar biosynthesis protein FlhF</fullName>
    </recommendedName>
</protein>
<evidence type="ECO:0000256" key="9">
    <source>
        <dbReference type="ARBA" id="ARBA00023134"/>
    </source>
</evidence>
<evidence type="ECO:0000256" key="8">
    <source>
        <dbReference type="ARBA" id="ARBA00022927"/>
    </source>
</evidence>
<evidence type="ECO:0000256" key="7">
    <source>
        <dbReference type="ARBA" id="ARBA00022795"/>
    </source>
</evidence>
<evidence type="ECO:0000256" key="10">
    <source>
        <dbReference type="ARBA" id="ARBA00023136"/>
    </source>
</evidence>
<keyword evidence="17" id="KW-0969">Cilium</keyword>
<dbReference type="FunFam" id="3.40.50.300:FF:000695">
    <property type="entry name" value="Flagellar biosynthesis regulator FlhF"/>
    <property type="match status" value="1"/>
</dbReference>
<dbReference type="EMBL" id="CP003065">
    <property type="protein sequence ID" value="AEV68547.1"/>
    <property type="molecule type" value="Genomic_DNA"/>
</dbReference>
<accession>G8LVF8</accession>
<dbReference type="SMART" id="SM00962">
    <property type="entry name" value="SRP54"/>
    <property type="match status" value="1"/>
</dbReference>
<keyword evidence="17" id="KW-0282">Flagellum</keyword>
<dbReference type="InterPro" id="IPR000897">
    <property type="entry name" value="SRP54_GTPase_dom"/>
</dbReference>
<keyword evidence="17" id="KW-0966">Cell projection</keyword>
<evidence type="ECO:0000256" key="1">
    <source>
        <dbReference type="ARBA" id="ARBA00004413"/>
    </source>
</evidence>
<feature type="domain" description="SRP54-type proteins GTP-binding" evidence="16">
    <location>
        <begin position="200"/>
        <end position="391"/>
    </location>
</feature>
<dbReference type="GO" id="GO:0003924">
    <property type="term" value="F:GTPase activity"/>
    <property type="evidence" value="ECO:0007669"/>
    <property type="project" value="UniProtKB-UniRule"/>
</dbReference>
<keyword evidence="14" id="KW-0175">Coiled coil</keyword>
<comment type="subcellular location">
    <subcellularLocation>
        <location evidence="1">Cell membrane</location>
        <topology evidence="1">Peripheral membrane protein</topology>
        <orientation evidence="1">Cytoplasmic side</orientation>
    </subcellularLocation>
</comment>
<evidence type="ECO:0000256" key="5">
    <source>
        <dbReference type="ARBA" id="ARBA00022475"/>
    </source>
</evidence>
<dbReference type="Gene3D" id="3.40.50.300">
    <property type="entry name" value="P-loop containing nucleotide triphosphate hydrolases"/>
    <property type="match status" value="1"/>
</dbReference>
<keyword evidence="11" id="KW-1006">Bacterial flagellum protein export</keyword>
<keyword evidence="18" id="KW-1185">Reference proteome</keyword>
<comment type="function">
    <text evidence="12">Necessary for flagellar biosynthesis. May be involved in translocation of the flagellum.</text>
</comment>
<keyword evidence="10" id="KW-0472">Membrane</keyword>
<keyword evidence="5" id="KW-1003">Cell membrane</keyword>
<reference evidence="18" key="1">
    <citation type="submission" date="2011-12" db="EMBL/GenBank/DDBJ databases">
        <title>Complete sequence of Clostridium clariflavum DSM 19732.</title>
        <authorList>
            <consortium name="US DOE Joint Genome Institute"/>
            <person name="Lucas S."/>
            <person name="Han J."/>
            <person name="Lapidus A."/>
            <person name="Cheng J.-F."/>
            <person name="Goodwin L."/>
            <person name="Pitluck S."/>
            <person name="Peters L."/>
            <person name="Teshima H."/>
            <person name="Detter J.C."/>
            <person name="Han C."/>
            <person name="Tapia R."/>
            <person name="Land M."/>
            <person name="Hauser L."/>
            <person name="Kyrpides N."/>
            <person name="Ivanova N."/>
            <person name="Pagani I."/>
            <person name="Kitzmiller T."/>
            <person name="Lynd L."/>
            <person name="Izquierdo J."/>
            <person name="Woyke T."/>
        </authorList>
    </citation>
    <scope>NUCLEOTIDE SEQUENCE [LARGE SCALE GENOMIC DNA]</scope>
    <source>
        <strain evidence="18">DSM 19732 / NBRC 101661 / EBR45</strain>
    </source>
</reference>
<dbReference type="KEGG" id="ccl:Clocl_1945"/>
<dbReference type="SMART" id="SM00382">
    <property type="entry name" value="AAA"/>
    <property type="match status" value="1"/>
</dbReference>
<dbReference type="InterPro" id="IPR027417">
    <property type="entry name" value="P-loop_NTPase"/>
</dbReference>
<organism evidence="17 18">
    <name type="scientific">Acetivibrio clariflavus (strain DSM 19732 / NBRC 101661 / EBR45)</name>
    <name type="common">Clostridium clariflavum</name>
    <dbReference type="NCBI Taxonomy" id="720554"/>
    <lineage>
        <taxon>Bacteria</taxon>
        <taxon>Bacillati</taxon>
        <taxon>Bacillota</taxon>
        <taxon>Clostridia</taxon>
        <taxon>Eubacteriales</taxon>
        <taxon>Oscillospiraceae</taxon>
        <taxon>Acetivibrio</taxon>
    </lineage>
</organism>
<evidence type="ECO:0000313" key="17">
    <source>
        <dbReference type="EMBL" id="AEV68547.1"/>
    </source>
</evidence>
<evidence type="ECO:0000313" key="18">
    <source>
        <dbReference type="Proteomes" id="UP000005435"/>
    </source>
</evidence>
<feature type="coiled-coil region" evidence="14">
    <location>
        <begin position="79"/>
        <end position="113"/>
    </location>
</feature>
<dbReference type="GO" id="GO:0005886">
    <property type="term" value="C:plasma membrane"/>
    <property type="evidence" value="ECO:0007669"/>
    <property type="project" value="UniProtKB-SubCell"/>
</dbReference>
<evidence type="ECO:0000256" key="6">
    <source>
        <dbReference type="ARBA" id="ARBA00022741"/>
    </source>
</evidence>
<dbReference type="GO" id="GO:0005525">
    <property type="term" value="F:GTP binding"/>
    <property type="evidence" value="ECO:0007669"/>
    <property type="project" value="UniProtKB-UniRule"/>
</dbReference>
<gene>
    <name evidence="17" type="ordered locus">Clocl_1945</name>
</gene>